<evidence type="ECO:0000256" key="3">
    <source>
        <dbReference type="ARBA" id="ARBA00022475"/>
    </source>
</evidence>
<keyword evidence="6" id="KW-0378">Hydrolase</keyword>
<comment type="caution">
    <text evidence="11">The sequence shown here is derived from an EMBL/GenBank/DDBJ whole genome shotgun (WGS) entry which is preliminary data.</text>
</comment>
<sequence>MHRRLFVIASTVLVMLVAASLALALGYALSVRQSHRAVEGYARGTLEDSEAVVRYAIREIGSLAALAGQPCDAWSTESLSLQSYLSPFVRQFGIIDDQGNVYCTNFGAARIPSPIEMMQAFERDGVFMTVSDTEVRQRRSLVIAVPMTGGGAINGLVAPDEFAHPSVVRHLGRFGHASLLLDDGSEIVVAKGGAAHPDGSWNTRQSADRGIVKSVRSEDYPFRAVVRADPGFVLRTFKNNLPLIAPLAALLGASLGLLFYRQTTRQMSLEQSLRRSVARDCEDFRIHYQPIIELETDRCVGVEALIRWQHPSMGMIRPDRFIPIAERNGLIVPLTRWLIRTAIDELAPQLYGDPKFHVGINLAASHFRTFDLVDDLRQLVAYTSLRPSQITLESTEREILSDYDQTPLRVMEMLSAQGFSIAIDDFGTGHNGLAFLQRFPAQILKVDRTFVDTIGTDAVKRPVLDAIVDLGQRLTMGIIAEGVETPEQAAYLRAMGVPYAQGFFFARPMPVADLNAYLEDLEQSLREAAMAKSDNVRRLFGTETPPAAGGIKP</sequence>
<dbReference type="RefSeq" id="WP_132708238.1">
    <property type="nucleotide sequence ID" value="NZ_JACIGF010000004.1"/>
</dbReference>
<dbReference type="PROSITE" id="PS50883">
    <property type="entry name" value="EAL"/>
    <property type="match status" value="1"/>
</dbReference>
<dbReference type="InterPro" id="IPR024744">
    <property type="entry name" value="CSS-motif_dom"/>
</dbReference>
<dbReference type="InParanoid" id="A0A4R2PKM7"/>
<name>A0A4R2PKM7_RHOSA</name>
<accession>A0A4R2PKM7</accession>
<dbReference type="EC" id="3.1.4.52" evidence="2"/>
<dbReference type="SUPFAM" id="SSF141868">
    <property type="entry name" value="EAL domain-like"/>
    <property type="match status" value="1"/>
</dbReference>
<dbReference type="Gene3D" id="3.20.20.450">
    <property type="entry name" value="EAL domain"/>
    <property type="match status" value="1"/>
</dbReference>
<evidence type="ECO:0000256" key="6">
    <source>
        <dbReference type="ARBA" id="ARBA00022801"/>
    </source>
</evidence>
<comment type="subcellular location">
    <subcellularLocation>
        <location evidence="1">Cell membrane</location>
        <topology evidence="1">Multi-pass membrane protein</topology>
    </subcellularLocation>
</comment>
<evidence type="ECO:0000313" key="12">
    <source>
        <dbReference type="Proteomes" id="UP000295399"/>
    </source>
</evidence>
<keyword evidence="12" id="KW-1185">Reference proteome</keyword>
<evidence type="ECO:0000256" key="1">
    <source>
        <dbReference type="ARBA" id="ARBA00004651"/>
    </source>
</evidence>
<dbReference type="Pfam" id="PF12792">
    <property type="entry name" value="CSS-motif"/>
    <property type="match status" value="1"/>
</dbReference>
<evidence type="ECO:0000256" key="9">
    <source>
        <dbReference type="ARBA" id="ARBA00034290"/>
    </source>
</evidence>
<dbReference type="CDD" id="cd01948">
    <property type="entry name" value="EAL"/>
    <property type="match status" value="1"/>
</dbReference>
<evidence type="ECO:0000256" key="4">
    <source>
        <dbReference type="ARBA" id="ARBA00022636"/>
    </source>
</evidence>
<comment type="catalytic activity">
    <reaction evidence="9">
        <text>3',3'-c-di-GMP + H2O = 5'-phosphoguanylyl(3'-&gt;5')guanosine + H(+)</text>
        <dbReference type="Rhea" id="RHEA:24902"/>
        <dbReference type="ChEBI" id="CHEBI:15377"/>
        <dbReference type="ChEBI" id="CHEBI:15378"/>
        <dbReference type="ChEBI" id="CHEBI:58754"/>
        <dbReference type="ChEBI" id="CHEBI:58805"/>
        <dbReference type="EC" id="3.1.4.52"/>
    </reaction>
</comment>
<keyword evidence="8" id="KW-0472">Membrane</keyword>
<dbReference type="Pfam" id="PF00563">
    <property type="entry name" value="EAL"/>
    <property type="match status" value="1"/>
</dbReference>
<evidence type="ECO:0000313" key="11">
    <source>
        <dbReference type="EMBL" id="TCP35344.1"/>
    </source>
</evidence>
<dbReference type="AlphaFoldDB" id="A0A4R2PKM7"/>
<dbReference type="InterPro" id="IPR035919">
    <property type="entry name" value="EAL_sf"/>
</dbReference>
<evidence type="ECO:0000259" key="10">
    <source>
        <dbReference type="PROSITE" id="PS50883"/>
    </source>
</evidence>
<dbReference type="GO" id="GO:0071111">
    <property type="term" value="F:cyclic-guanylate-specific phosphodiesterase activity"/>
    <property type="evidence" value="ECO:0007669"/>
    <property type="project" value="UniProtKB-EC"/>
</dbReference>
<keyword evidence="5" id="KW-0812">Transmembrane</keyword>
<gene>
    <name evidence="11" type="ORF">EV659_104196</name>
</gene>
<dbReference type="FunCoup" id="A0A4R2PKM7">
    <property type="interactions" value="15"/>
</dbReference>
<dbReference type="EMBL" id="SLXO01000004">
    <property type="protein sequence ID" value="TCP35344.1"/>
    <property type="molecule type" value="Genomic_DNA"/>
</dbReference>
<evidence type="ECO:0000256" key="7">
    <source>
        <dbReference type="ARBA" id="ARBA00022989"/>
    </source>
</evidence>
<dbReference type="GO" id="GO:0005886">
    <property type="term" value="C:plasma membrane"/>
    <property type="evidence" value="ECO:0007669"/>
    <property type="project" value="UniProtKB-SubCell"/>
</dbReference>
<evidence type="ECO:0000256" key="2">
    <source>
        <dbReference type="ARBA" id="ARBA00012282"/>
    </source>
</evidence>
<dbReference type="InterPro" id="IPR050706">
    <property type="entry name" value="Cyclic-di-GMP_PDE-like"/>
</dbReference>
<evidence type="ECO:0000256" key="5">
    <source>
        <dbReference type="ARBA" id="ARBA00022692"/>
    </source>
</evidence>
<keyword evidence="4" id="KW-0973">c-di-GMP</keyword>
<organism evidence="11 12">
    <name type="scientific">Rhodothalassium salexigens DSM 2132</name>
    <dbReference type="NCBI Taxonomy" id="1188247"/>
    <lineage>
        <taxon>Bacteria</taxon>
        <taxon>Pseudomonadati</taxon>
        <taxon>Pseudomonadota</taxon>
        <taxon>Alphaproteobacteria</taxon>
        <taxon>Rhodothalassiales</taxon>
        <taxon>Rhodothalassiaceae</taxon>
        <taxon>Rhodothalassium</taxon>
    </lineage>
</organism>
<keyword evidence="7" id="KW-1133">Transmembrane helix</keyword>
<reference evidence="11 12" key="1">
    <citation type="submission" date="2019-03" db="EMBL/GenBank/DDBJ databases">
        <title>Genomic Encyclopedia of Type Strains, Phase IV (KMG-IV): sequencing the most valuable type-strain genomes for metagenomic binning, comparative biology and taxonomic classification.</title>
        <authorList>
            <person name="Goeker M."/>
        </authorList>
    </citation>
    <scope>NUCLEOTIDE SEQUENCE [LARGE SCALE GENOMIC DNA]</scope>
    <source>
        <strain evidence="11 12">DSM 2132</strain>
    </source>
</reference>
<proteinExistence type="predicted"/>
<dbReference type="SMART" id="SM00052">
    <property type="entry name" value="EAL"/>
    <property type="match status" value="1"/>
</dbReference>
<dbReference type="PANTHER" id="PTHR33121:SF79">
    <property type="entry name" value="CYCLIC DI-GMP PHOSPHODIESTERASE PDED-RELATED"/>
    <property type="match status" value="1"/>
</dbReference>
<dbReference type="Proteomes" id="UP000295399">
    <property type="component" value="Unassembled WGS sequence"/>
</dbReference>
<evidence type="ECO:0000256" key="8">
    <source>
        <dbReference type="ARBA" id="ARBA00023136"/>
    </source>
</evidence>
<dbReference type="PANTHER" id="PTHR33121">
    <property type="entry name" value="CYCLIC DI-GMP PHOSPHODIESTERASE PDEF"/>
    <property type="match status" value="1"/>
</dbReference>
<keyword evidence="3" id="KW-1003">Cell membrane</keyword>
<feature type="domain" description="EAL" evidence="10">
    <location>
        <begin position="266"/>
        <end position="522"/>
    </location>
</feature>
<dbReference type="OrthoDB" id="9814202at2"/>
<dbReference type="InterPro" id="IPR001633">
    <property type="entry name" value="EAL_dom"/>
</dbReference>
<protein>
    <recommendedName>
        <fullName evidence="2">cyclic-guanylate-specific phosphodiesterase</fullName>
        <ecNumber evidence="2">3.1.4.52</ecNumber>
    </recommendedName>
</protein>